<keyword evidence="4" id="KW-1185">Reference proteome</keyword>
<evidence type="ECO:0000313" key="1">
    <source>
        <dbReference type="EMBL" id="MBC3178123.1"/>
    </source>
</evidence>
<organism evidence="2 3">
    <name type="scientific">Corynebacterium lujinxingii</name>
    <dbReference type="NCBI Taxonomy" id="2763010"/>
    <lineage>
        <taxon>Bacteria</taxon>
        <taxon>Bacillati</taxon>
        <taxon>Actinomycetota</taxon>
        <taxon>Actinomycetes</taxon>
        <taxon>Mycobacteriales</taxon>
        <taxon>Corynebacteriaceae</taxon>
        <taxon>Corynebacterium</taxon>
    </lineage>
</organism>
<dbReference type="EMBL" id="CP061032">
    <property type="protein sequence ID" value="QNP89463.1"/>
    <property type="molecule type" value="Genomic_DNA"/>
</dbReference>
<reference evidence="3 4" key="1">
    <citation type="submission" date="2020-08" db="EMBL/GenBank/DDBJ databases">
        <title>novel species in genus Corynebacterium.</title>
        <authorList>
            <person name="Zhang G."/>
        </authorList>
    </citation>
    <scope>NUCLEOTIDE SEQUENCE [LARGE SCALE GENOMIC DNA]</scope>
    <source>
        <strain evidence="2">Zg-917</strain>
        <strain evidence="3 4">zg-917</strain>
    </source>
</reference>
<sequence>MGRWDKPRGRWFVFRELFSGDWCVVQWKRRVQPVFFREWSDAVRYANLRAGLDMLRDRLRGEMEHAWDTTNIDAYVAYLWAYRRVNKLLEGATP</sequence>
<evidence type="ECO:0000313" key="2">
    <source>
        <dbReference type="EMBL" id="QNP89463.1"/>
    </source>
</evidence>
<accession>A0A7H0JWP7</accession>
<dbReference type="EMBL" id="JACMYE010000001">
    <property type="protein sequence ID" value="MBC3178123.1"/>
    <property type="molecule type" value="Genomic_DNA"/>
</dbReference>
<name>A0A7H0JWP7_9CORY</name>
<dbReference type="Proteomes" id="UP000516235">
    <property type="component" value="Chromosome"/>
</dbReference>
<evidence type="ECO:0000313" key="3">
    <source>
        <dbReference type="Proteomes" id="UP000516235"/>
    </source>
</evidence>
<protein>
    <submittedName>
        <fullName evidence="2">Uncharacterized protein</fullName>
    </submittedName>
</protein>
<dbReference type="Proteomes" id="UP000642876">
    <property type="component" value="Unassembled WGS sequence"/>
</dbReference>
<proteinExistence type="predicted"/>
<dbReference type="RefSeq" id="WP_171192607.1">
    <property type="nucleotide sequence ID" value="NZ_CP061032.1"/>
</dbReference>
<dbReference type="KEGG" id="cluj:IAU68_07055"/>
<dbReference type="AlphaFoldDB" id="A0A7H0JWP7"/>
<gene>
    <name evidence="1" type="ORF">H7348_02145</name>
    <name evidence="2" type="ORF">IAU68_07055</name>
</gene>
<evidence type="ECO:0000313" key="4">
    <source>
        <dbReference type="Proteomes" id="UP000642876"/>
    </source>
</evidence>